<feature type="domain" description="Thioredoxin" evidence="6">
    <location>
        <begin position="35"/>
        <end position="199"/>
    </location>
</feature>
<evidence type="ECO:0000313" key="8">
    <source>
        <dbReference type="Proteomes" id="UP000616839"/>
    </source>
</evidence>
<accession>A0A927K5V7</accession>
<evidence type="ECO:0000313" key="7">
    <source>
        <dbReference type="EMBL" id="MBD8869705.1"/>
    </source>
</evidence>
<dbReference type="InterPro" id="IPR013766">
    <property type="entry name" value="Thioredoxin_domain"/>
</dbReference>
<proteinExistence type="inferred from homology"/>
<keyword evidence="3" id="KW-0479">Metal-binding</keyword>
<dbReference type="Gene3D" id="3.40.30.10">
    <property type="entry name" value="Glutaredoxin"/>
    <property type="match status" value="1"/>
</dbReference>
<dbReference type="PANTHER" id="PTHR12151">
    <property type="entry name" value="ELECTRON TRANSPORT PROTIN SCO1/SENC FAMILY MEMBER"/>
    <property type="match status" value="1"/>
</dbReference>
<feature type="binding site" evidence="3">
    <location>
        <position position="78"/>
    </location>
    <ligand>
        <name>Cu cation</name>
        <dbReference type="ChEBI" id="CHEBI:23378"/>
    </ligand>
</feature>
<keyword evidence="8" id="KW-1185">Reference proteome</keyword>
<evidence type="ECO:0000256" key="1">
    <source>
        <dbReference type="ARBA" id="ARBA00010996"/>
    </source>
</evidence>
<dbReference type="Proteomes" id="UP000616839">
    <property type="component" value="Unassembled WGS sequence"/>
</dbReference>
<dbReference type="PANTHER" id="PTHR12151:SF25">
    <property type="entry name" value="LINALOOL DEHYDRATASE_ISOMERASE DOMAIN-CONTAINING PROTEIN"/>
    <property type="match status" value="1"/>
</dbReference>
<name>A0A927K5V7_9ACTN</name>
<evidence type="ECO:0000256" key="5">
    <source>
        <dbReference type="SAM" id="SignalP"/>
    </source>
</evidence>
<keyword evidence="4" id="KW-1015">Disulfide bond</keyword>
<feature type="chain" id="PRO_5039410999" evidence="5">
    <location>
        <begin position="18"/>
        <end position="202"/>
    </location>
</feature>
<dbReference type="AlphaFoldDB" id="A0A927K5V7"/>
<feature type="disulfide bond" description="Redox-active" evidence="4">
    <location>
        <begin position="74"/>
        <end position="78"/>
    </location>
</feature>
<dbReference type="InterPro" id="IPR003782">
    <property type="entry name" value="SCO1/SenC"/>
</dbReference>
<organism evidence="7 8">
    <name type="scientific">Nocardioides donggukensis</name>
    <dbReference type="NCBI Taxonomy" id="2774019"/>
    <lineage>
        <taxon>Bacteria</taxon>
        <taxon>Bacillati</taxon>
        <taxon>Actinomycetota</taxon>
        <taxon>Actinomycetes</taxon>
        <taxon>Propionibacteriales</taxon>
        <taxon>Nocardioidaceae</taxon>
        <taxon>Nocardioides</taxon>
    </lineage>
</organism>
<evidence type="ECO:0000256" key="3">
    <source>
        <dbReference type="PIRSR" id="PIRSR603782-1"/>
    </source>
</evidence>
<gene>
    <name evidence="7" type="ORF">IE331_08715</name>
</gene>
<keyword evidence="5" id="KW-0732">Signal</keyword>
<dbReference type="Pfam" id="PF02630">
    <property type="entry name" value="SCO1-SenC"/>
    <property type="match status" value="1"/>
</dbReference>
<feature type="signal peptide" evidence="5">
    <location>
        <begin position="1"/>
        <end position="17"/>
    </location>
</feature>
<dbReference type="SUPFAM" id="SSF52833">
    <property type="entry name" value="Thioredoxin-like"/>
    <property type="match status" value="1"/>
</dbReference>
<protein>
    <submittedName>
        <fullName evidence="7">SCO family protein</fullName>
    </submittedName>
</protein>
<reference evidence="7" key="1">
    <citation type="submission" date="2020-09" db="EMBL/GenBank/DDBJ databases">
        <title>Nocardioides sp. strain MJB4 16S ribosomal RNA gene Genome sequencing and assembly.</title>
        <authorList>
            <person name="Kim I."/>
        </authorList>
    </citation>
    <scope>NUCLEOTIDE SEQUENCE</scope>
    <source>
        <strain evidence="7">MJB4</strain>
    </source>
</reference>
<dbReference type="InterPro" id="IPR036249">
    <property type="entry name" value="Thioredoxin-like_sf"/>
</dbReference>
<dbReference type="CDD" id="cd02968">
    <property type="entry name" value="SCO"/>
    <property type="match status" value="1"/>
</dbReference>
<comment type="caution">
    <text evidence="7">The sequence shown here is derived from an EMBL/GenBank/DDBJ whole genome shotgun (WGS) entry which is preliminary data.</text>
</comment>
<feature type="binding site" evidence="3">
    <location>
        <position position="74"/>
    </location>
    <ligand>
        <name>Cu cation</name>
        <dbReference type="ChEBI" id="CHEBI:23378"/>
    </ligand>
</feature>
<dbReference type="PROSITE" id="PS51352">
    <property type="entry name" value="THIOREDOXIN_2"/>
    <property type="match status" value="1"/>
</dbReference>
<evidence type="ECO:0000256" key="4">
    <source>
        <dbReference type="PIRSR" id="PIRSR603782-2"/>
    </source>
</evidence>
<evidence type="ECO:0000256" key="2">
    <source>
        <dbReference type="ARBA" id="ARBA00023008"/>
    </source>
</evidence>
<evidence type="ECO:0000259" key="6">
    <source>
        <dbReference type="PROSITE" id="PS51352"/>
    </source>
</evidence>
<keyword evidence="2 3" id="KW-0186">Copper</keyword>
<sequence>MAAAAAGVVLVAGCAAAPTGQATNASGGGLSGTTIGNPFQAPAAELVDTEGEPYSLAAQTDRPLTLLFFGYTHCPDICQIVMSNIASALTRLDDAARDQVDVVFVTTDPARDDATVLRSYLDRFDPSFVGLTGDLRTIVEAGEEIGVLIDKGDRLPSGGFDIAHTDRVFAIDGDDEIPVLWGKETSAAQFAADITTILEDSP</sequence>
<dbReference type="GO" id="GO:0046872">
    <property type="term" value="F:metal ion binding"/>
    <property type="evidence" value="ECO:0007669"/>
    <property type="project" value="UniProtKB-KW"/>
</dbReference>
<comment type="similarity">
    <text evidence="1">Belongs to the SCO1/2 family.</text>
</comment>
<dbReference type="EMBL" id="JACYXZ010000002">
    <property type="protein sequence ID" value="MBD8869705.1"/>
    <property type="molecule type" value="Genomic_DNA"/>
</dbReference>